<dbReference type="PANTHER" id="PTHR11926:SF1311">
    <property type="entry name" value="UDP-GLYCOSYLTRANSFERASE 74F2"/>
    <property type="match status" value="1"/>
</dbReference>
<proteinExistence type="evidence at transcript level"/>
<evidence type="ECO:0000256" key="1">
    <source>
        <dbReference type="ARBA" id="ARBA00009995"/>
    </source>
</evidence>
<evidence type="ECO:0000313" key="4">
    <source>
        <dbReference type="EMBL" id="AUI41128.1"/>
    </source>
</evidence>
<dbReference type="GO" id="GO:0080043">
    <property type="term" value="F:quercetin 3-O-glucosyltransferase activity"/>
    <property type="evidence" value="ECO:0007669"/>
    <property type="project" value="TreeGrafter"/>
</dbReference>
<dbReference type="InterPro" id="IPR002213">
    <property type="entry name" value="UDP_glucos_trans"/>
</dbReference>
<sequence>MAEENRTSKPHILTLPYPSQGHINPLLHLSKRLASKGAKTTLATTVFIAKSFTVCPATNSLVQFDTISDGFDDGGFSQAESIESYLSHLQAAGSKSLAELIQRHKRSGHPIDCIVYDAFLPWAIDVAKAFGLRCAAFFTQPGAVNYIYYLAYNGVLVVPGDSASLMKIPGMPEMVMSDMPSFIAVSGSYSAYFELVLNQFCNVEKADAILVNSFQQLEPEVIDIMSGIYPTLTIGPTIPSKYLDKQVSGDDDYGLNLFSASDPNICPDWLSTKPKGSVVYVSFGSMAVLGEEQMYEIAFALRSLDCYFLWVVRECEQPKLPSNFANDTSSKGLLVSWCPQLEVLASEAVGSFFTHCGWNSTVEALSLGVVMVGMPQWTDQPTNAKLVEDFWKVGKRVKVDENGVVGREEIESCIKDVMERKDLKKNALKWRELAKKAVCEGGSSDRNIDQFISKISSAV</sequence>
<dbReference type="AlphaFoldDB" id="A0A2I6B3P6"/>
<dbReference type="Pfam" id="PF00201">
    <property type="entry name" value="UDPGT"/>
    <property type="match status" value="1"/>
</dbReference>
<protein>
    <submittedName>
        <fullName evidence="4">Uridine 5'-diphospho-glucosyltransferase 14</fullName>
    </submittedName>
</protein>
<dbReference type="FunFam" id="3.40.50.2000:FF:000237">
    <property type="entry name" value="Glycosyltransferase"/>
    <property type="match status" value="1"/>
</dbReference>
<reference evidence="4" key="1">
    <citation type="journal article" date="2018" name="Mol. Plant">
        <title>Complete pathway elucidation and heterologous reconstitution of Rhodiola salidroside biosynthesis.</title>
        <authorList>
            <person name="Torrens-Spence M.P."/>
            <person name="Pluskal T."/>
            <person name="Li F.S."/>
            <person name="Carballo V."/>
            <person name="Weng J.K."/>
        </authorList>
    </citation>
    <scope>NUCLEOTIDE SEQUENCE</scope>
</reference>
<comment type="similarity">
    <text evidence="1">Belongs to the UDP-glycosyltransferase family.</text>
</comment>
<dbReference type="EMBL" id="MF674539">
    <property type="protein sequence ID" value="AUI41128.1"/>
    <property type="molecule type" value="mRNA"/>
</dbReference>
<keyword evidence="3 4" id="KW-0808">Transferase</keyword>
<organism evidence="4">
    <name type="scientific">Rhodiola rosea</name>
    <name type="common">Roseroot</name>
    <name type="synonym">Sedum rhodiola</name>
    <dbReference type="NCBI Taxonomy" id="203015"/>
    <lineage>
        <taxon>Eukaryota</taxon>
        <taxon>Viridiplantae</taxon>
        <taxon>Streptophyta</taxon>
        <taxon>Embryophyta</taxon>
        <taxon>Tracheophyta</taxon>
        <taxon>Spermatophyta</taxon>
        <taxon>Magnoliopsida</taxon>
        <taxon>eudicotyledons</taxon>
        <taxon>Gunneridae</taxon>
        <taxon>Pentapetalae</taxon>
        <taxon>Saxifragales</taxon>
        <taxon>Crassulaceae</taxon>
        <taxon>Rhodiola</taxon>
    </lineage>
</organism>
<name>A0A2I6B3P6_RHORB</name>
<dbReference type="GO" id="GO:0080044">
    <property type="term" value="F:quercetin 7-O-glucosyltransferase activity"/>
    <property type="evidence" value="ECO:0007669"/>
    <property type="project" value="TreeGrafter"/>
</dbReference>
<dbReference type="PANTHER" id="PTHR11926">
    <property type="entry name" value="GLUCOSYL/GLUCURONOSYL TRANSFERASES"/>
    <property type="match status" value="1"/>
</dbReference>
<dbReference type="Gene3D" id="3.40.50.2000">
    <property type="entry name" value="Glycogen Phosphorylase B"/>
    <property type="match status" value="2"/>
</dbReference>
<dbReference type="SUPFAM" id="SSF53756">
    <property type="entry name" value="UDP-Glycosyltransferase/glycogen phosphorylase"/>
    <property type="match status" value="1"/>
</dbReference>
<dbReference type="FunFam" id="3.40.50.2000:FF:000057">
    <property type="entry name" value="Glycosyltransferase"/>
    <property type="match status" value="1"/>
</dbReference>
<evidence type="ECO:0000256" key="2">
    <source>
        <dbReference type="ARBA" id="ARBA00022676"/>
    </source>
</evidence>
<accession>A0A2I6B3P6</accession>
<keyword evidence="2" id="KW-0328">Glycosyltransferase</keyword>
<evidence type="ECO:0000256" key="3">
    <source>
        <dbReference type="ARBA" id="ARBA00022679"/>
    </source>
</evidence>
<dbReference type="CDD" id="cd03784">
    <property type="entry name" value="GT1_Gtf-like"/>
    <property type="match status" value="1"/>
</dbReference>